<dbReference type="OrthoDB" id="9813962at2"/>
<comment type="catalytic activity">
    <reaction evidence="4">
        <text>a ribonucleoside 5'-triphosphate + H2O = a ribonucleoside 5'-phosphate + diphosphate + H(+)</text>
        <dbReference type="Rhea" id="RHEA:23996"/>
        <dbReference type="ChEBI" id="CHEBI:15377"/>
        <dbReference type="ChEBI" id="CHEBI:15378"/>
        <dbReference type="ChEBI" id="CHEBI:33019"/>
        <dbReference type="ChEBI" id="CHEBI:58043"/>
        <dbReference type="ChEBI" id="CHEBI:61557"/>
        <dbReference type="EC" id="3.6.1.9"/>
    </reaction>
</comment>
<evidence type="ECO:0000256" key="1">
    <source>
        <dbReference type="ARBA" id="ARBA00001968"/>
    </source>
</evidence>
<organism evidence="5 6">
    <name type="scientific">Bosea lathyri</name>
    <dbReference type="NCBI Taxonomy" id="1036778"/>
    <lineage>
        <taxon>Bacteria</taxon>
        <taxon>Pseudomonadati</taxon>
        <taxon>Pseudomonadota</taxon>
        <taxon>Alphaproteobacteria</taxon>
        <taxon>Hyphomicrobiales</taxon>
        <taxon>Boseaceae</taxon>
        <taxon>Bosea</taxon>
    </lineage>
</organism>
<sequence length="208" mass="21739">MSLESRLWLGSQPLLLASGSATRRDMLLAAGVPVETISPDVDERAIEVPLQDQGAAASTIALTLARAKALAVSQRHPGRTVLGADQTLTCEGIAFHKPGNRAEAASQIDVLSGRTHELHAAFVLARDGAVLVEDLGSARLSMRPLTPAFIATYLDMVGPAALASVGGYQIEGPGAQLFASIDGDHFTILGLPLFAVLAALRDLDLLAR</sequence>
<keyword evidence="3 4" id="KW-0546">Nucleotide metabolism</keyword>
<proteinExistence type="inferred from homology"/>
<dbReference type="GO" id="GO:0005737">
    <property type="term" value="C:cytoplasm"/>
    <property type="evidence" value="ECO:0007669"/>
    <property type="project" value="UniProtKB-SubCell"/>
</dbReference>
<dbReference type="InterPro" id="IPR029001">
    <property type="entry name" value="ITPase-like_fam"/>
</dbReference>
<comment type="similarity">
    <text evidence="4">Belongs to the Maf family.</text>
</comment>
<evidence type="ECO:0000256" key="2">
    <source>
        <dbReference type="ARBA" id="ARBA00022801"/>
    </source>
</evidence>
<feature type="active site" description="Proton acceptor" evidence="4">
    <location>
        <position position="85"/>
    </location>
</feature>
<evidence type="ECO:0000256" key="4">
    <source>
        <dbReference type="HAMAP-Rule" id="MF_00528"/>
    </source>
</evidence>
<name>A0A1H6ACR5_9HYPH</name>
<evidence type="ECO:0000256" key="3">
    <source>
        <dbReference type="ARBA" id="ARBA00023080"/>
    </source>
</evidence>
<reference evidence="5 6" key="1">
    <citation type="submission" date="2016-10" db="EMBL/GenBank/DDBJ databases">
        <authorList>
            <person name="de Groot N.N."/>
        </authorList>
    </citation>
    <scope>NUCLEOTIDE SEQUENCE [LARGE SCALE GENOMIC DNA]</scope>
    <source>
        <strain evidence="5 6">DSM 26656</strain>
    </source>
</reference>
<dbReference type="EMBL" id="FNUY01000005">
    <property type="protein sequence ID" value="SEG46523.1"/>
    <property type="molecule type" value="Genomic_DNA"/>
</dbReference>
<dbReference type="SUPFAM" id="SSF52972">
    <property type="entry name" value="ITPase-like"/>
    <property type="match status" value="1"/>
</dbReference>
<dbReference type="GO" id="GO:0009117">
    <property type="term" value="P:nucleotide metabolic process"/>
    <property type="evidence" value="ECO:0007669"/>
    <property type="project" value="UniProtKB-KW"/>
</dbReference>
<comment type="cofactor">
    <cofactor evidence="1 4">
        <name>a divalent metal cation</name>
        <dbReference type="ChEBI" id="CHEBI:60240"/>
    </cofactor>
</comment>
<dbReference type="PIRSF" id="PIRSF006305">
    <property type="entry name" value="Maf"/>
    <property type="match status" value="1"/>
</dbReference>
<keyword evidence="2 4" id="KW-0378">Hydrolase</keyword>
<comment type="function">
    <text evidence="4">Nucleoside triphosphate pyrophosphatase. May have a dual role in cell division arrest and in preventing the incorporation of modified nucleotides into cellular nucleic acids.</text>
</comment>
<dbReference type="InterPro" id="IPR003697">
    <property type="entry name" value="Maf-like"/>
</dbReference>
<evidence type="ECO:0000313" key="5">
    <source>
        <dbReference type="EMBL" id="SEG46523.1"/>
    </source>
</evidence>
<comment type="catalytic activity">
    <reaction evidence="4">
        <text>a 2'-deoxyribonucleoside 5'-triphosphate + H2O = a 2'-deoxyribonucleoside 5'-phosphate + diphosphate + H(+)</text>
        <dbReference type="Rhea" id="RHEA:44644"/>
        <dbReference type="ChEBI" id="CHEBI:15377"/>
        <dbReference type="ChEBI" id="CHEBI:15378"/>
        <dbReference type="ChEBI" id="CHEBI:33019"/>
        <dbReference type="ChEBI" id="CHEBI:61560"/>
        <dbReference type="ChEBI" id="CHEBI:65317"/>
        <dbReference type="EC" id="3.6.1.9"/>
    </reaction>
</comment>
<gene>
    <name evidence="5" type="ORF">SAMN04488115_105368</name>
</gene>
<dbReference type="CDD" id="cd00555">
    <property type="entry name" value="Maf"/>
    <property type="match status" value="1"/>
</dbReference>
<dbReference type="Gene3D" id="3.90.950.10">
    <property type="match status" value="1"/>
</dbReference>
<dbReference type="Pfam" id="PF02545">
    <property type="entry name" value="Maf"/>
    <property type="match status" value="1"/>
</dbReference>
<protein>
    <recommendedName>
        <fullName evidence="4">Nucleoside triphosphate pyrophosphatase</fullName>
        <ecNumber evidence="4">3.6.1.9</ecNumber>
    </recommendedName>
    <alternativeName>
        <fullName evidence="4">Nucleotide pyrophosphatase</fullName>
        <shortName evidence="4">Nucleotide PPase</shortName>
    </alternativeName>
</protein>
<dbReference type="AlphaFoldDB" id="A0A1H6ACR5"/>
<dbReference type="Proteomes" id="UP000236743">
    <property type="component" value="Unassembled WGS sequence"/>
</dbReference>
<dbReference type="HAMAP" id="MF_00528">
    <property type="entry name" value="Maf"/>
    <property type="match status" value="1"/>
</dbReference>
<dbReference type="EC" id="3.6.1.9" evidence="4"/>
<dbReference type="GO" id="GO:0047429">
    <property type="term" value="F:nucleoside triphosphate diphosphatase activity"/>
    <property type="evidence" value="ECO:0007669"/>
    <property type="project" value="UniProtKB-EC"/>
</dbReference>
<keyword evidence="6" id="KW-1185">Reference proteome</keyword>
<dbReference type="RefSeq" id="WP_103873240.1">
    <property type="nucleotide sequence ID" value="NZ_FNUY01000005.1"/>
</dbReference>
<comment type="caution">
    <text evidence="4">Lacks conserved residue(s) required for the propagation of feature annotation.</text>
</comment>
<comment type="subcellular location">
    <subcellularLocation>
        <location evidence="4">Cytoplasm</location>
    </subcellularLocation>
</comment>
<dbReference type="PANTHER" id="PTHR43213:SF5">
    <property type="entry name" value="BIFUNCTIONAL DTTP_UTP PYROPHOSPHATASE_METHYLTRANSFERASE PROTEIN-RELATED"/>
    <property type="match status" value="1"/>
</dbReference>
<dbReference type="PANTHER" id="PTHR43213">
    <property type="entry name" value="BIFUNCTIONAL DTTP/UTP PYROPHOSPHATASE/METHYLTRANSFERASE PROTEIN-RELATED"/>
    <property type="match status" value="1"/>
</dbReference>
<evidence type="ECO:0000313" key="6">
    <source>
        <dbReference type="Proteomes" id="UP000236743"/>
    </source>
</evidence>
<accession>A0A1H6ACR5</accession>
<keyword evidence="4" id="KW-0963">Cytoplasm</keyword>